<dbReference type="EMBL" id="CP010519">
    <property type="protein sequence ID" value="AJE81350.1"/>
    <property type="molecule type" value="Genomic_DNA"/>
</dbReference>
<sequence>MPQFSGLPGLAATSRRSPGPTTAPLPLQGAALTARTRRVLCATALRGRRPSGSG</sequence>
<evidence type="ECO:0000313" key="3">
    <source>
        <dbReference type="Proteomes" id="UP000031523"/>
    </source>
</evidence>
<proteinExistence type="predicted"/>
<evidence type="ECO:0000256" key="1">
    <source>
        <dbReference type="SAM" id="MobiDB-lite"/>
    </source>
</evidence>
<name>A0A0B5EQ13_STRA4</name>
<accession>A0A0B5EQ13</accession>
<dbReference type="KEGG" id="sals:SLNWT_0974"/>
<evidence type="ECO:0000313" key="2">
    <source>
        <dbReference type="EMBL" id="AJE81350.1"/>
    </source>
</evidence>
<feature type="region of interest" description="Disordered" evidence="1">
    <location>
        <begin position="1"/>
        <end position="31"/>
    </location>
</feature>
<gene>
    <name evidence="2" type="ORF">SLNWT_0974</name>
</gene>
<dbReference type="AlphaFoldDB" id="A0A0B5EQ13"/>
<protein>
    <submittedName>
        <fullName evidence="2">Uncharacterized protein</fullName>
    </submittedName>
</protein>
<dbReference type="Proteomes" id="UP000031523">
    <property type="component" value="Chromosome"/>
</dbReference>
<organism evidence="2 3">
    <name type="scientific">Streptomyces albus (strain ATCC 21838 / DSM 41398 / FERM P-419 / JCM 4703 / NBRC 107858)</name>
    <dbReference type="NCBI Taxonomy" id="1081613"/>
    <lineage>
        <taxon>Bacteria</taxon>
        <taxon>Bacillati</taxon>
        <taxon>Actinomycetota</taxon>
        <taxon>Actinomycetes</taxon>
        <taxon>Kitasatosporales</taxon>
        <taxon>Streptomycetaceae</taxon>
        <taxon>Streptomyces</taxon>
    </lineage>
</organism>
<reference evidence="2 3" key="1">
    <citation type="submission" date="2015-01" db="EMBL/GenBank/DDBJ databases">
        <title>Enhanced salinomycin production by adjusting the supply of polyketide extender units in Streptomyce albus DSM 41398.</title>
        <authorList>
            <person name="Lu C."/>
        </authorList>
    </citation>
    <scope>NUCLEOTIDE SEQUENCE [LARGE SCALE GENOMIC DNA]</scope>
    <source>
        <strain evidence="3">ATCC 21838 / DSM 41398 / FERM P-419 / JCM 4703 / NBRC 107858</strain>
    </source>
</reference>
<keyword evidence="3" id="KW-1185">Reference proteome</keyword>